<feature type="binding site" description="covalent" evidence="4">
    <location>
        <position position="137"/>
    </location>
    <ligand>
        <name>heme c</name>
        <dbReference type="ChEBI" id="CHEBI:61717"/>
        <label>2</label>
    </ligand>
</feature>
<evidence type="ECO:0000256" key="6">
    <source>
        <dbReference type="SAM" id="SignalP"/>
    </source>
</evidence>
<dbReference type="AlphaFoldDB" id="A0A5N3S1T4"/>
<feature type="binding site" description="covalent" evidence="4">
    <location>
        <position position="31"/>
    </location>
    <ligand>
        <name>heme c</name>
        <dbReference type="ChEBI" id="CHEBI:61717"/>
        <label>1</label>
    </ligand>
</feature>
<dbReference type="PIRSF" id="PIRSF000005">
    <property type="entry name" value="Cytochrome_c4"/>
    <property type="match status" value="1"/>
</dbReference>
<dbReference type="Pfam" id="PF00034">
    <property type="entry name" value="Cytochrom_C"/>
    <property type="match status" value="1"/>
</dbReference>
<dbReference type="InterPro" id="IPR009056">
    <property type="entry name" value="Cyt_c-like_dom"/>
</dbReference>
<keyword evidence="2 5" id="KW-0479">Metal-binding</keyword>
<feature type="signal peptide" evidence="6">
    <location>
        <begin position="1"/>
        <end position="21"/>
    </location>
</feature>
<gene>
    <name evidence="8" type="ORF">F2Z80_24570</name>
</gene>
<keyword evidence="1 4" id="KW-0349">Heme</keyword>
<evidence type="ECO:0000256" key="4">
    <source>
        <dbReference type="PIRSR" id="PIRSR000005-1"/>
    </source>
</evidence>
<dbReference type="Proteomes" id="UP000326687">
    <property type="component" value="Unassembled WGS sequence"/>
</dbReference>
<feature type="binding site" description="axial binding residue" evidence="5">
    <location>
        <position position="35"/>
    </location>
    <ligand>
        <name>heme c</name>
        <dbReference type="ChEBI" id="CHEBI:61717"/>
        <label>1</label>
    </ligand>
    <ligandPart>
        <name>Fe</name>
        <dbReference type="ChEBI" id="CHEBI:18248"/>
    </ligandPart>
</feature>
<dbReference type="PANTHER" id="PTHR33751">
    <property type="entry name" value="CBB3-TYPE CYTOCHROME C OXIDASE SUBUNIT FIXP"/>
    <property type="match status" value="1"/>
</dbReference>
<dbReference type="PROSITE" id="PS51007">
    <property type="entry name" value="CYTC"/>
    <property type="match status" value="1"/>
</dbReference>
<name>A0A5N3S1T4_9VIBR</name>
<organism evidence="8 9">
    <name type="scientific">Vibrio fortis</name>
    <dbReference type="NCBI Taxonomy" id="212667"/>
    <lineage>
        <taxon>Bacteria</taxon>
        <taxon>Pseudomonadati</taxon>
        <taxon>Pseudomonadota</taxon>
        <taxon>Gammaproteobacteria</taxon>
        <taxon>Vibrionales</taxon>
        <taxon>Vibrionaceae</taxon>
        <taxon>Vibrio</taxon>
    </lineage>
</organism>
<evidence type="ECO:0000313" key="8">
    <source>
        <dbReference type="EMBL" id="KAB0300262.1"/>
    </source>
</evidence>
<evidence type="ECO:0000313" key="9">
    <source>
        <dbReference type="Proteomes" id="UP000326687"/>
    </source>
</evidence>
<dbReference type="PANTHER" id="PTHR33751:SF11">
    <property type="entry name" value="BLL4483 PROTEIN"/>
    <property type="match status" value="1"/>
</dbReference>
<protein>
    <submittedName>
        <fullName evidence="8">C-type cytochrome</fullName>
    </submittedName>
</protein>
<feature type="binding site" description="axial binding residue" evidence="5">
    <location>
        <position position="179"/>
    </location>
    <ligand>
        <name>heme c</name>
        <dbReference type="ChEBI" id="CHEBI:61717"/>
        <label>2</label>
    </ligand>
    <ligandPart>
        <name>Fe</name>
        <dbReference type="ChEBI" id="CHEBI:18248"/>
    </ligandPart>
</feature>
<proteinExistence type="predicted"/>
<reference evidence="8 9" key="1">
    <citation type="submission" date="2019-09" db="EMBL/GenBank/DDBJ databases">
        <title>Vibrio Fortis S7-72.</title>
        <authorList>
            <person name="Das S.K."/>
        </authorList>
    </citation>
    <scope>NUCLEOTIDE SEQUENCE [LARGE SCALE GENOMIC DNA]</scope>
    <source>
        <strain evidence="8 9">S7-72</strain>
    </source>
</reference>
<dbReference type="GO" id="GO:0009055">
    <property type="term" value="F:electron transfer activity"/>
    <property type="evidence" value="ECO:0007669"/>
    <property type="project" value="InterPro"/>
</dbReference>
<dbReference type="GO" id="GO:0020037">
    <property type="term" value="F:heme binding"/>
    <property type="evidence" value="ECO:0007669"/>
    <property type="project" value="InterPro"/>
</dbReference>
<evidence type="ECO:0000259" key="7">
    <source>
        <dbReference type="PROSITE" id="PS51007"/>
    </source>
</evidence>
<feature type="chain" id="PRO_5024424851" evidence="6">
    <location>
        <begin position="22"/>
        <end position="207"/>
    </location>
</feature>
<feature type="binding site" description="axial binding residue" evidence="5">
    <location>
        <position position="138"/>
    </location>
    <ligand>
        <name>heme c</name>
        <dbReference type="ChEBI" id="CHEBI:61717"/>
        <label>2</label>
    </ligand>
    <ligandPart>
        <name>Fe</name>
        <dbReference type="ChEBI" id="CHEBI:18248"/>
    </ligandPart>
</feature>
<dbReference type="InterPro" id="IPR024167">
    <property type="entry name" value="Cytochrome_c4-like"/>
</dbReference>
<sequence length="207" mass="23165">MFRNVLLVVLFWSTTTFAAQAMDIPEKGEICTGCHGVDGKGQTGIAPMLAGLNIEYMEAQLTLFSSDKRHSVLMKGIADGLNDPQARLEVLEYFSSLPTWEFTKIEQRGSQADITNPYRKLVYQGDWDRNIPACSTCHGASGMGVDKFPRLASQQADYLQNQLHAWKNGTRSGDPLNMMGSIAKKLTDTEIENLSYYFASFRYEESK</sequence>
<dbReference type="Gene3D" id="1.10.760.10">
    <property type="entry name" value="Cytochrome c-like domain"/>
    <property type="match status" value="2"/>
</dbReference>
<evidence type="ECO:0000256" key="1">
    <source>
        <dbReference type="ARBA" id="ARBA00022617"/>
    </source>
</evidence>
<dbReference type="EMBL" id="VXDD01000005">
    <property type="protein sequence ID" value="KAB0300262.1"/>
    <property type="molecule type" value="Genomic_DNA"/>
</dbReference>
<dbReference type="SUPFAM" id="SSF46626">
    <property type="entry name" value="Cytochrome c"/>
    <property type="match status" value="2"/>
</dbReference>
<keyword evidence="6" id="KW-0732">Signal</keyword>
<dbReference type="GO" id="GO:0005506">
    <property type="term" value="F:iron ion binding"/>
    <property type="evidence" value="ECO:0007669"/>
    <property type="project" value="InterPro"/>
</dbReference>
<feature type="binding site" description="axial binding residue" evidence="5">
    <location>
        <position position="74"/>
    </location>
    <ligand>
        <name>heme c</name>
        <dbReference type="ChEBI" id="CHEBI:61717"/>
        <label>1</label>
    </ligand>
    <ligandPart>
        <name>Fe</name>
        <dbReference type="ChEBI" id="CHEBI:18248"/>
    </ligandPart>
</feature>
<feature type="domain" description="Cytochrome c" evidence="7">
    <location>
        <begin position="1"/>
        <end position="202"/>
    </location>
</feature>
<evidence type="ECO:0000256" key="5">
    <source>
        <dbReference type="PIRSR" id="PIRSR000005-2"/>
    </source>
</evidence>
<evidence type="ECO:0000256" key="2">
    <source>
        <dbReference type="ARBA" id="ARBA00022723"/>
    </source>
</evidence>
<dbReference type="GO" id="GO:0042597">
    <property type="term" value="C:periplasmic space"/>
    <property type="evidence" value="ECO:0007669"/>
    <property type="project" value="InterPro"/>
</dbReference>
<dbReference type="RefSeq" id="WP_150897665.1">
    <property type="nucleotide sequence ID" value="NZ_VXDD01000005.1"/>
</dbReference>
<evidence type="ECO:0000256" key="3">
    <source>
        <dbReference type="ARBA" id="ARBA00023004"/>
    </source>
</evidence>
<accession>A0A5N3S1T4</accession>
<dbReference type="InterPro" id="IPR050597">
    <property type="entry name" value="Cytochrome_c_Oxidase_Subunit"/>
</dbReference>
<feature type="binding site" description="covalent" evidence="4">
    <location>
        <position position="34"/>
    </location>
    <ligand>
        <name>heme c</name>
        <dbReference type="ChEBI" id="CHEBI:61717"/>
        <label>1</label>
    </ligand>
</feature>
<dbReference type="InterPro" id="IPR036909">
    <property type="entry name" value="Cyt_c-like_dom_sf"/>
</dbReference>
<keyword evidence="3 5" id="KW-0408">Iron</keyword>
<feature type="binding site" description="covalent" evidence="4">
    <location>
        <position position="134"/>
    </location>
    <ligand>
        <name>heme c</name>
        <dbReference type="ChEBI" id="CHEBI:61717"/>
        <label>2</label>
    </ligand>
</feature>
<comment type="PTM">
    <text evidence="4">Binds 2 heme c groups covalently per subunit.</text>
</comment>
<comment type="caution">
    <text evidence="8">The sequence shown here is derived from an EMBL/GenBank/DDBJ whole genome shotgun (WGS) entry which is preliminary data.</text>
</comment>